<protein>
    <submittedName>
        <fullName evidence="1">Uncharacterized protein</fullName>
    </submittedName>
</protein>
<keyword evidence="2" id="KW-1185">Reference proteome</keyword>
<comment type="caution">
    <text evidence="1">The sequence shown here is derived from an EMBL/GenBank/DDBJ whole genome shotgun (WGS) entry which is preliminary data.</text>
</comment>
<dbReference type="RefSeq" id="WP_340359477.1">
    <property type="nucleotide sequence ID" value="NZ_JBBKZU010000012.1"/>
</dbReference>
<gene>
    <name evidence="1" type="ORF">WKW77_24375</name>
</gene>
<evidence type="ECO:0000313" key="2">
    <source>
        <dbReference type="Proteomes" id="UP001365846"/>
    </source>
</evidence>
<sequence>MTDTPRESVWTHQIDDVLSQIIREASICQVNMTDPGVIEAVLKNNDSVCGHQNPLAFKKLRQAVMMGFMVREKVYERLGPVEAQELIDTIRERLRARLNHHH</sequence>
<dbReference type="EMBL" id="JBBKZU010000012">
    <property type="protein sequence ID" value="MEJ8814244.1"/>
    <property type="molecule type" value="Genomic_DNA"/>
</dbReference>
<proteinExistence type="predicted"/>
<accession>A0ABU8VKN4</accession>
<organism evidence="1 2">
    <name type="scientific">Variovorax ureilyticus</name>
    <dbReference type="NCBI Taxonomy" id="1836198"/>
    <lineage>
        <taxon>Bacteria</taxon>
        <taxon>Pseudomonadati</taxon>
        <taxon>Pseudomonadota</taxon>
        <taxon>Betaproteobacteria</taxon>
        <taxon>Burkholderiales</taxon>
        <taxon>Comamonadaceae</taxon>
        <taxon>Variovorax</taxon>
    </lineage>
</organism>
<dbReference type="Proteomes" id="UP001365846">
    <property type="component" value="Unassembled WGS sequence"/>
</dbReference>
<name>A0ABU8VKN4_9BURK</name>
<evidence type="ECO:0000313" key="1">
    <source>
        <dbReference type="EMBL" id="MEJ8814244.1"/>
    </source>
</evidence>
<reference evidence="1 2" key="1">
    <citation type="submission" date="2024-03" db="EMBL/GenBank/DDBJ databases">
        <title>Novel species of the genus Variovorax.</title>
        <authorList>
            <person name="Liu Q."/>
            <person name="Xin Y.-H."/>
        </authorList>
    </citation>
    <scope>NUCLEOTIDE SEQUENCE [LARGE SCALE GENOMIC DNA]</scope>
    <source>
        <strain evidence="1 2">KACC 18899</strain>
    </source>
</reference>